<protein>
    <recommendedName>
        <fullName evidence="5">Eukaryotic translation initiation factor 3 subunit C N-terminal domain-containing protein</fullName>
    </recommendedName>
</protein>
<reference evidence="6" key="1">
    <citation type="submission" date="2020-11" db="EMBL/GenBank/DDBJ databases">
        <authorList>
            <person name="Tran Van P."/>
        </authorList>
    </citation>
    <scope>NUCLEOTIDE SEQUENCE</scope>
</reference>
<dbReference type="GO" id="GO:0003743">
    <property type="term" value="F:translation initiation factor activity"/>
    <property type="evidence" value="ECO:0007669"/>
    <property type="project" value="UniProtKB-KW"/>
</dbReference>
<gene>
    <name evidence="6" type="ORF">TMSB3V08_LOCUS12097</name>
</gene>
<dbReference type="AlphaFoldDB" id="A0A7R9EMJ4"/>
<dbReference type="GO" id="GO:0005852">
    <property type="term" value="C:eukaryotic translation initiation factor 3 complex"/>
    <property type="evidence" value="ECO:0007669"/>
    <property type="project" value="InterPro"/>
</dbReference>
<dbReference type="GO" id="GO:0031369">
    <property type="term" value="F:translation initiation factor binding"/>
    <property type="evidence" value="ECO:0007669"/>
    <property type="project" value="InterPro"/>
</dbReference>
<dbReference type="GO" id="GO:0003723">
    <property type="term" value="F:RNA binding"/>
    <property type="evidence" value="ECO:0007669"/>
    <property type="project" value="InterPro"/>
</dbReference>
<dbReference type="Pfam" id="PF05470">
    <property type="entry name" value="eIF-3c_N"/>
    <property type="match status" value="1"/>
</dbReference>
<keyword evidence="1" id="KW-0963">Cytoplasm</keyword>
<proteinExistence type="predicted"/>
<dbReference type="InterPro" id="IPR008905">
    <property type="entry name" value="EIF3C_N_dom"/>
</dbReference>
<evidence type="ECO:0000256" key="4">
    <source>
        <dbReference type="SAM" id="MobiDB-lite"/>
    </source>
</evidence>
<keyword evidence="3" id="KW-0648">Protein biosynthesis</keyword>
<feature type="compositionally biased region" description="Acidic residues" evidence="4">
    <location>
        <begin position="11"/>
        <end position="20"/>
    </location>
</feature>
<dbReference type="PANTHER" id="PTHR13937">
    <property type="entry name" value="EUKARYOTIC TRANSLATION INITATION FACTOR 3, SUBUNIT 8 EIF3S8 -RELATED"/>
    <property type="match status" value="1"/>
</dbReference>
<evidence type="ECO:0000256" key="3">
    <source>
        <dbReference type="ARBA" id="ARBA00022917"/>
    </source>
</evidence>
<feature type="region of interest" description="Disordered" evidence="4">
    <location>
        <begin position="1"/>
        <end position="36"/>
    </location>
</feature>
<sequence length="206" mass="23895">MSRFFATGSDSESESSSEEEQLPRQPTAAFTFSDEEEDTKRIVRSAKEKRYEELMNLIRNIRNYKKIKDMSSMLTSFEDLMRAYTKALPVISKEENGQTPRFYVRCLVEMDDFITEVWEFREGRFCELSPGSGPISVIRVRVLTKATPIRQHKVKSCCDEYHVQYCMATSPFVKRGFPRRHGGENHALYSRATGPFVERSSFNDVI</sequence>
<dbReference type="InterPro" id="IPR027516">
    <property type="entry name" value="EIF3C"/>
</dbReference>
<dbReference type="PANTHER" id="PTHR13937:SF0">
    <property type="entry name" value="EUKARYOTIC TRANSLATION INITIATION FACTOR 3 SUBUNIT C-RELATED"/>
    <property type="match status" value="1"/>
</dbReference>
<evidence type="ECO:0000259" key="5">
    <source>
        <dbReference type="Pfam" id="PF05470"/>
    </source>
</evidence>
<name>A0A7R9EMJ4_9NEOP</name>
<evidence type="ECO:0000313" key="6">
    <source>
        <dbReference type="EMBL" id="CAD7435451.1"/>
    </source>
</evidence>
<keyword evidence="2" id="KW-0396">Initiation factor</keyword>
<organism evidence="6">
    <name type="scientific">Timema monikensis</name>
    <dbReference type="NCBI Taxonomy" id="170555"/>
    <lineage>
        <taxon>Eukaryota</taxon>
        <taxon>Metazoa</taxon>
        <taxon>Ecdysozoa</taxon>
        <taxon>Arthropoda</taxon>
        <taxon>Hexapoda</taxon>
        <taxon>Insecta</taxon>
        <taxon>Pterygota</taxon>
        <taxon>Neoptera</taxon>
        <taxon>Polyneoptera</taxon>
        <taxon>Phasmatodea</taxon>
        <taxon>Timematodea</taxon>
        <taxon>Timematoidea</taxon>
        <taxon>Timematidae</taxon>
        <taxon>Timema</taxon>
    </lineage>
</organism>
<accession>A0A7R9EMJ4</accession>
<feature type="domain" description="Eukaryotic translation initiation factor 3 subunit C N-terminal" evidence="5">
    <location>
        <begin position="30"/>
        <end position="123"/>
    </location>
</feature>
<dbReference type="EMBL" id="OB800217">
    <property type="protein sequence ID" value="CAD7435451.1"/>
    <property type="molecule type" value="Genomic_DNA"/>
</dbReference>
<evidence type="ECO:0000256" key="2">
    <source>
        <dbReference type="ARBA" id="ARBA00022540"/>
    </source>
</evidence>
<evidence type="ECO:0000256" key="1">
    <source>
        <dbReference type="ARBA" id="ARBA00022490"/>
    </source>
</evidence>